<keyword evidence="11" id="KW-0234">DNA repair</keyword>
<feature type="coiled-coil region" evidence="15">
    <location>
        <begin position="212"/>
        <end position="246"/>
    </location>
</feature>
<dbReference type="InterPro" id="IPR036322">
    <property type="entry name" value="WD40_repeat_dom_sf"/>
</dbReference>
<dbReference type="PANTHER" id="PTHR16047:SF7">
    <property type="entry name" value="E3 UBIQUITIN-PROTEIN LIGASE RFWD3"/>
    <property type="match status" value="1"/>
</dbReference>
<dbReference type="GO" id="GO:0016604">
    <property type="term" value="C:nuclear body"/>
    <property type="evidence" value="ECO:0007669"/>
    <property type="project" value="UniProtKB-SubCell"/>
</dbReference>
<keyword evidence="14" id="KW-0479">Metal-binding</keyword>
<evidence type="ECO:0000256" key="1">
    <source>
        <dbReference type="ARBA" id="ARBA00000900"/>
    </source>
</evidence>
<comment type="catalytic activity">
    <reaction evidence="1">
        <text>S-ubiquitinyl-[E2 ubiquitin-conjugating enzyme]-L-cysteine + [acceptor protein]-L-lysine = [E2 ubiquitin-conjugating enzyme]-L-cysteine + N(6)-ubiquitinyl-[acceptor protein]-L-lysine.</text>
        <dbReference type="EC" id="2.3.2.27"/>
    </reaction>
</comment>
<dbReference type="InterPro" id="IPR001841">
    <property type="entry name" value="Znf_RING"/>
</dbReference>
<feature type="region of interest" description="Disordered" evidence="16">
    <location>
        <begin position="90"/>
        <end position="132"/>
    </location>
</feature>
<dbReference type="InterPro" id="IPR015943">
    <property type="entry name" value="WD40/YVTN_repeat-like_dom_sf"/>
</dbReference>
<dbReference type="Pfam" id="PF03357">
    <property type="entry name" value="Snf7"/>
    <property type="match status" value="1"/>
</dbReference>
<feature type="compositionally biased region" description="Acidic residues" evidence="16">
    <location>
        <begin position="13"/>
        <end position="32"/>
    </location>
</feature>
<accession>A0A9E7F973</accession>
<keyword evidence="5" id="KW-0963">Cytoplasm</keyword>
<dbReference type="InterPro" id="IPR056527">
    <property type="entry name" value="WD40_RFWD3"/>
</dbReference>
<keyword evidence="14" id="KW-0862">Zinc</keyword>
<evidence type="ECO:0000256" key="6">
    <source>
        <dbReference type="ARBA" id="ARBA00022574"/>
    </source>
</evidence>
<evidence type="ECO:0000256" key="15">
    <source>
        <dbReference type="SAM" id="Coils"/>
    </source>
</evidence>
<evidence type="ECO:0000256" key="8">
    <source>
        <dbReference type="ARBA" id="ARBA00022737"/>
    </source>
</evidence>
<feature type="region of interest" description="Disordered" evidence="16">
    <location>
        <begin position="1"/>
        <end position="37"/>
    </location>
</feature>
<keyword evidence="19" id="KW-1185">Reference proteome</keyword>
<dbReference type="InterPro" id="IPR005024">
    <property type="entry name" value="Snf7_fam"/>
</dbReference>
<organism evidence="18 19">
    <name type="scientific">Musa troglodytarum</name>
    <name type="common">fe'i banana</name>
    <dbReference type="NCBI Taxonomy" id="320322"/>
    <lineage>
        <taxon>Eukaryota</taxon>
        <taxon>Viridiplantae</taxon>
        <taxon>Streptophyta</taxon>
        <taxon>Embryophyta</taxon>
        <taxon>Tracheophyta</taxon>
        <taxon>Spermatophyta</taxon>
        <taxon>Magnoliopsida</taxon>
        <taxon>Liliopsida</taxon>
        <taxon>Zingiberales</taxon>
        <taxon>Musaceae</taxon>
        <taxon>Musa</taxon>
    </lineage>
</organism>
<feature type="domain" description="RING-type" evidence="17">
    <location>
        <begin position="145"/>
        <end position="192"/>
    </location>
</feature>
<keyword evidence="6" id="KW-0853">WD repeat</keyword>
<dbReference type="EC" id="2.3.2.27" evidence="4"/>
<gene>
    <name evidence="18" type="ORF">MUK42_27447</name>
</gene>
<comment type="subcellular location">
    <subcellularLocation>
        <location evidence="2">Cytoplasm</location>
    </subcellularLocation>
    <subcellularLocation>
        <location evidence="13">Nucleus</location>
        <location evidence="13">Nuclear body</location>
    </subcellularLocation>
</comment>
<keyword evidence="12" id="KW-0539">Nucleus</keyword>
<evidence type="ECO:0000256" key="13">
    <source>
        <dbReference type="ARBA" id="ARBA00034306"/>
    </source>
</evidence>
<feature type="compositionally biased region" description="Acidic residues" evidence="16">
    <location>
        <begin position="90"/>
        <end position="114"/>
    </location>
</feature>
<evidence type="ECO:0000256" key="4">
    <source>
        <dbReference type="ARBA" id="ARBA00012483"/>
    </source>
</evidence>
<dbReference type="InterPro" id="IPR013083">
    <property type="entry name" value="Znf_RING/FYVE/PHD"/>
</dbReference>
<reference evidence="18" key="1">
    <citation type="submission" date="2022-05" db="EMBL/GenBank/DDBJ databases">
        <title>The Musa troglodytarum L. genome provides insights into the mechanism of non-climacteric behaviour and enrichment of carotenoids.</title>
        <authorList>
            <person name="Wang J."/>
        </authorList>
    </citation>
    <scope>NUCLEOTIDE SEQUENCE</scope>
    <source>
        <tissue evidence="18">Leaf</tissue>
    </source>
</reference>
<keyword evidence="9" id="KW-0227">DNA damage</keyword>
<keyword evidence="7" id="KW-0808">Transferase</keyword>
<feature type="coiled-coil region" evidence="15">
    <location>
        <begin position="617"/>
        <end position="675"/>
    </location>
</feature>
<evidence type="ECO:0000313" key="19">
    <source>
        <dbReference type="Proteomes" id="UP001055439"/>
    </source>
</evidence>
<dbReference type="GO" id="GO:0016567">
    <property type="term" value="P:protein ubiquitination"/>
    <property type="evidence" value="ECO:0007669"/>
    <property type="project" value="InterPro"/>
</dbReference>
<evidence type="ECO:0000256" key="2">
    <source>
        <dbReference type="ARBA" id="ARBA00004496"/>
    </source>
</evidence>
<evidence type="ECO:0000259" key="17">
    <source>
        <dbReference type="PROSITE" id="PS50089"/>
    </source>
</evidence>
<evidence type="ECO:0000256" key="7">
    <source>
        <dbReference type="ARBA" id="ARBA00022679"/>
    </source>
</evidence>
<evidence type="ECO:0000256" key="12">
    <source>
        <dbReference type="ARBA" id="ARBA00023242"/>
    </source>
</evidence>
<evidence type="ECO:0000256" key="11">
    <source>
        <dbReference type="ARBA" id="ARBA00023204"/>
    </source>
</evidence>
<dbReference type="OrthoDB" id="5600418at2759"/>
<dbReference type="GO" id="GO:0007034">
    <property type="term" value="P:vacuolar transport"/>
    <property type="evidence" value="ECO:0007669"/>
    <property type="project" value="InterPro"/>
</dbReference>
<feature type="region of interest" description="Disordered" evidence="16">
    <location>
        <begin position="833"/>
        <end position="862"/>
    </location>
</feature>
<evidence type="ECO:0000313" key="18">
    <source>
        <dbReference type="EMBL" id="URD90201.1"/>
    </source>
</evidence>
<evidence type="ECO:0000256" key="3">
    <source>
        <dbReference type="ARBA" id="ARBA00004906"/>
    </source>
</evidence>
<evidence type="ECO:0000256" key="9">
    <source>
        <dbReference type="ARBA" id="ARBA00022763"/>
    </source>
</evidence>
<evidence type="ECO:0000256" key="14">
    <source>
        <dbReference type="PROSITE-ProRule" id="PRU00175"/>
    </source>
</evidence>
<dbReference type="GO" id="GO:0061630">
    <property type="term" value="F:ubiquitin protein ligase activity"/>
    <property type="evidence" value="ECO:0007669"/>
    <property type="project" value="UniProtKB-EC"/>
</dbReference>
<keyword evidence="14" id="KW-0863">Zinc-finger</keyword>
<sequence>MASNIPPQGPQVEGDEREESEDEDDGDNEPTVDDSVVVSFLPDEAVYVDLLETIAETAAAEPSISEAFEEALEAVRRSEELLSGAVEVVVDSDEETEGEDANDGRDEEEEVVETTEEKGQGGGGESEGLDKTDGVELDRSLFPSCPVCFETWSADGPHRVCCIPCGHVYGRSCLERWFKQCEKNIGKCPQCNRKFRRKEMINLYAPLIVVPNDDLEKEVCSLREQNESLKLEKAELIMEINKHKKHARDAESFLRQNELELDGARVMGIDGSSQIIMVSGKAPGIEREHVLSKISLLSQNEVDTIQLPPNTKAIRDLTILPDGLALLASLGKKLLLFSMRSNNLVLKYDLPAPAWSCSGDNSNTHYVYTGLQNGMLLVFDIRQTAVPMQVMEGLTGHPVHTVHSVALSDGGSRVLTASSSGPCVWEVGSSCGRPFLIPEMENQGVCISLACCGSLDSIVASFRQKVELFNDSMTSQIPMSPSPILSTTGKIGSHVLITGADGLYFQSQEVGKSIVSELRMPKSAILCTEGDNSLFAYGDESSHGVHIWGLPSFRTYAKLKPHQQPILDLSVADQILRAFMIGGCLGGLRWLPQKEGGYSRDEPRSHGNAQIDCLFPKLGLRKDNEEEERQRKEMETVKNLLRPKPNPQQQLREWQRRLRQECRNIERQIRGITCRGRRRTCRRRLRMPRKGMTWLRRSCSATDKHHCRLMQSLAKEIVRSKQAVNRLYENKAQLNSVSMHLGELVATARTVGHLSKSSEVMKLVNSLMKAPEVAVTMQEFSKEMTKAGVIEEMVNDAVDTALDSEDIEEEIEEEVDKVLAAIAGETVSQLPDAVRKEKIQQPSASVDVEEREAVAEGAEDEDLDEIRERLARVRS</sequence>
<comment type="pathway">
    <text evidence="3">Protein modification; protein ubiquitination.</text>
</comment>
<proteinExistence type="predicted"/>
<dbReference type="Pfam" id="PF13639">
    <property type="entry name" value="zf-RING_2"/>
    <property type="match status" value="1"/>
</dbReference>
<dbReference type="EMBL" id="CP097504">
    <property type="protein sequence ID" value="URD90201.1"/>
    <property type="molecule type" value="Genomic_DNA"/>
</dbReference>
<evidence type="ECO:0000256" key="5">
    <source>
        <dbReference type="ARBA" id="ARBA00022490"/>
    </source>
</evidence>
<dbReference type="Gene3D" id="6.10.140.1230">
    <property type="match status" value="1"/>
</dbReference>
<dbReference type="PROSITE" id="PS50089">
    <property type="entry name" value="ZF_RING_2"/>
    <property type="match status" value="1"/>
</dbReference>
<dbReference type="Gene3D" id="2.130.10.10">
    <property type="entry name" value="YVTN repeat-like/Quinoprotein amine dehydrogenase"/>
    <property type="match status" value="1"/>
</dbReference>
<keyword evidence="8" id="KW-0677">Repeat</keyword>
<name>A0A9E7F973_9LILI</name>
<dbReference type="GO" id="GO:0008270">
    <property type="term" value="F:zinc ion binding"/>
    <property type="evidence" value="ECO:0007669"/>
    <property type="project" value="UniProtKB-KW"/>
</dbReference>
<dbReference type="InterPro" id="IPR037381">
    <property type="entry name" value="RFWD3"/>
</dbReference>
<dbReference type="SUPFAM" id="SSF57850">
    <property type="entry name" value="RING/U-box"/>
    <property type="match status" value="1"/>
</dbReference>
<dbReference type="GO" id="GO:0036297">
    <property type="term" value="P:interstrand cross-link repair"/>
    <property type="evidence" value="ECO:0007669"/>
    <property type="project" value="InterPro"/>
</dbReference>
<dbReference type="SUPFAM" id="SSF50978">
    <property type="entry name" value="WD40 repeat-like"/>
    <property type="match status" value="1"/>
</dbReference>
<evidence type="ECO:0000256" key="10">
    <source>
        <dbReference type="ARBA" id="ARBA00022786"/>
    </source>
</evidence>
<keyword evidence="10" id="KW-0833">Ubl conjugation pathway</keyword>
<dbReference type="Gene3D" id="3.30.40.10">
    <property type="entry name" value="Zinc/RING finger domain, C3HC4 (zinc finger)"/>
    <property type="match status" value="1"/>
</dbReference>
<evidence type="ECO:0000256" key="16">
    <source>
        <dbReference type="SAM" id="MobiDB-lite"/>
    </source>
</evidence>
<dbReference type="PANTHER" id="PTHR16047">
    <property type="entry name" value="RFWD3 PROTEIN"/>
    <property type="match status" value="1"/>
</dbReference>
<dbReference type="CDD" id="cd16450">
    <property type="entry name" value="mRING-C3HGC3_RFWD3"/>
    <property type="match status" value="1"/>
</dbReference>
<dbReference type="AlphaFoldDB" id="A0A9E7F973"/>
<keyword evidence="15" id="KW-0175">Coiled coil</keyword>
<dbReference type="Pfam" id="PF23419">
    <property type="entry name" value="WD40_RFWD3"/>
    <property type="match status" value="1"/>
</dbReference>
<dbReference type="Proteomes" id="UP001055439">
    <property type="component" value="Chromosome 2"/>
</dbReference>
<protein>
    <recommendedName>
        <fullName evidence="4">RING-type E3 ubiquitin transferase</fullName>
        <ecNumber evidence="4">2.3.2.27</ecNumber>
    </recommendedName>
</protein>
<dbReference type="GO" id="GO:0005737">
    <property type="term" value="C:cytoplasm"/>
    <property type="evidence" value="ECO:0007669"/>
    <property type="project" value="UniProtKB-SubCell"/>
</dbReference>